<gene>
    <name evidence="1" type="ORF">VSH64_21185</name>
</gene>
<evidence type="ECO:0000313" key="2">
    <source>
        <dbReference type="Proteomes" id="UP001330812"/>
    </source>
</evidence>
<organism evidence="1 2">
    <name type="scientific">Amycolatopsis rhabdoformis</name>
    <dbReference type="NCBI Taxonomy" id="1448059"/>
    <lineage>
        <taxon>Bacteria</taxon>
        <taxon>Bacillati</taxon>
        <taxon>Actinomycetota</taxon>
        <taxon>Actinomycetes</taxon>
        <taxon>Pseudonocardiales</taxon>
        <taxon>Pseudonocardiaceae</taxon>
        <taxon>Amycolatopsis</taxon>
    </lineage>
</organism>
<evidence type="ECO:0000313" key="1">
    <source>
        <dbReference type="EMBL" id="WSE34567.1"/>
    </source>
</evidence>
<evidence type="ECO:0008006" key="3">
    <source>
        <dbReference type="Google" id="ProtNLM"/>
    </source>
</evidence>
<proteinExistence type="predicted"/>
<dbReference type="Proteomes" id="UP001330812">
    <property type="component" value="Chromosome"/>
</dbReference>
<sequence>MDDIASAMDAFRHFTEPRDGVGNNPFRLACSFDPPLGQAEIKSAWPSSSIPDELVRAWSTSGSSVLFEDVDYGQWGLKLLSPQDAARRTLQESTQRPAVYRGDDVVIGEFLGDQDLVVFAPSEVGCRRVLVALPTDGRSDWYAVAGSLAEFLDRYLHELGDKYWEDAGQAWSSRL</sequence>
<dbReference type="EMBL" id="CP142149">
    <property type="protein sequence ID" value="WSE34567.1"/>
    <property type="molecule type" value="Genomic_DNA"/>
</dbReference>
<dbReference type="RefSeq" id="WP_326837375.1">
    <property type="nucleotide sequence ID" value="NZ_CP142149.1"/>
</dbReference>
<name>A0ABZ1IJW9_9PSEU</name>
<keyword evidence="2" id="KW-1185">Reference proteome</keyword>
<accession>A0ABZ1IJW9</accession>
<protein>
    <recommendedName>
        <fullName evidence="3">SMI1/KNR4 family protein</fullName>
    </recommendedName>
</protein>
<reference evidence="1 2" key="1">
    <citation type="journal article" date="2015" name="Int. J. Syst. Evol. Microbiol.">
        <title>Amycolatopsis rhabdoformis sp. nov., an actinomycete isolated from a tropical forest soil.</title>
        <authorList>
            <person name="Souza W.R."/>
            <person name="Silva R.E."/>
            <person name="Goodfellow M."/>
            <person name="Busarakam K."/>
            <person name="Figueiro F.S."/>
            <person name="Ferreira D."/>
            <person name="Rodrigues-Filho E."/>
            <person name="Moraes L.A.B."/>
            <person name="Zucchi T.D."/>
        </authorList>
    </citation>
    <scope>NUCLEOTIDE SEQUENCE [LARGE SCALE GENOMIC DNA]</scope>
    <source>
        <strain evidence="1 2">NCIMB 14900</strain>
    </source>
</reference>